<reference evidence="1" key="1">
    <citation type="submission" date="2018-02" db="EMBL/GenBank/DDBJ databases">
        <title>The genomes of Aspergillus section Nigri reveals drivers in fungal speciation.</title>
        <authorList>
            <consortium name="DOE Joint Genome Institute"/>
            <person name="Vesth T.C."/>
            <person name="Nybo J."/>
            <person name="Theobald S."/>
            <person name="Brandl J."/>
            <person name="Frisvad J.C."/>
            <person name="Nielsen K.F."/>
            <person name="Lyhne E.K."/>
            <person name="Kogle M.E."/>
            <person name="Kuo A."/>
            <person name="Riley R."/>
            <person name="Clum A."/>
            <person name="Nolan M."/>
            <person name="Lipzen A."/>
            <person name="Salamov A."/>
            <person name="Henrissat B."/>
            <person name="Wiebenga A."/>
            <person name="De vries R.P."/>
            <person name="Grigoriev I.V."/>
            <person name="Mortensen U.H."/>
            <person name="Andersen M.R."/>
            <person name="Baker S.E."/>
        </authorList>
    </citation>
    <scope>NUCLEOTIDE SEQUENCE</scope>
    <source>
        <strain evidence="1">CBS 121060</strain>
    </source>
</reference>
<proteinExistence type="predicted"/>
<organism evidence="1 2">
    <name type="scientific">Aspergillus aculeatinus CBS 121060</name>
    <dbReference type="NCBI Taxonomy" id="1448322"/>
    <lineage>
        <taxon>Eukaryota</taxon>
        <taxon>Fungi</taxon>
        <taxon>Dikarya</taxon>
        <taxon>Ascomycota</taxon>
        <taxon>Pezizomycotina</taxon>
        <taxon>Eurotiomycetes</taxon>
        <taxon>Eurotiomycetidae</taxon>
        <taxon>Eurotiales</taxon>
        <taxon>Aspergillaceae</taxon>
        <taxon>Aspergillus</taxon>
        <taxon>Aspergillus subgen. Circumdati</taxon>
    </lineage>
</organism>
<evidence type="ECO:0000313" key="1">
    <source>
        <dbReference type="EMBL" id="RAH69304.1"/>
    </source>
</evidence>
<dbReference type="EMBL" id="KZ824961">
    <property type="protein sequence ID" value="RAH69304.1"/>
    <property type="molecule type" value="Genomic_DNA"/>
</dbReference>
<gene>
    <name evidence="1" type="ORF">BO66DRAFT_104115</name>
</gene>
<accession>A0ACD1H7C7</accession>
<name>A0ACD1H7C7_9EURO</name>
<sequence>MENPPPPSTPLPLLLAPSPPTSPGLSERKIDVAKSERKDTPARALKAIALPNTPPSSPSQRGPGSSEEPESPSPLGVSSVAQLKIRLGLETETPQCGAMTRNERGCRNPRRATEKDELDQALTALLNLTQSSPELPQRLTKLASLVHCHMHDYSTALGRRVVSWSDLFPLGDLDAKISSAIKRIRDELPEASKTCIGISSKKKQCRLKLSGKTVQTMSHSIQEILKPQVFLRDEVLEIWIQNLREAAFCCYHKNQCLSKAAGWIRAIKAARSLLESSPPPPDTADATGKPTPDQLDTVSSTLRETAKHWKVTGYDTSPLRILSSESWNVKDWSSEKYQDRILVVLENLKGEERRGYVYVYEIKGNEGYVKVGYTEKKTAQERMNEWSETCNRQITGIYPRPVGLERGIHSPALIEILCHADLRTCRVRVDCEACLHPHSEWFQTSPQQAVDVVEKWSRWIDEIAGQPGWRDEMEAIVLESADMEHCLESLLQIKICDD</sequence>
<keyword evidence="2" id="KW-1185">Reference proteome</keyword>
<evidence type="ECO:0000313" key="2">
    <source>
        <dbReference type="Proteomes" id="UP000249661"/>
    </source>
</evidence>
<dbReference type="Proteomes" id="UP000249661">
    <property type="component" value="Unassembled WGS sequence"/>
</dbReference>
<protein>
    <submittedName>
        <fullName evidence="1">Uncharacterized protein</fullName>
    </submittedName>
</protein>